<accession>A0AAD7ZFC1</accession>
<proteinExistence type="predicted"/>
<feature type="non-terminal residue" evidence="1">
    <location>
        <position position="57"/>
    </location>
</feature>
<feature type="non-terminal residue" evidence="1">
    <location>
        <position position="1"/>
    </location>
</feature>
<dbReference type="EMBL" id="JASPKZ010008387">
    <property type="protein sequence ID" value="KAJ9579528.1"/>
    <property type="molecule type" value="Genomic_DNA"/>
</dbReference>
<keyword evidence="2" id="KW-1185">Reference proteome</keyword>
<dbReference type="Proteomes" id="UP001233999">
    <property type="component" value="Unassembled WGS sequence"/>
</dbReference>
<comment type="caution">
    <text evidence="1">The sequence shown here is derived from an EMBL/GenBank/DDBJ whole genome shotgun (WGS) entry which is preliminary data.</text>
</comment>
<dbReference type="AlphaFoldDB" id="A0AAD7ZFC1"/>
<reference evidence="1" key="1">
    <citation type="journal article" date="2023" name="IScience">
        <title>Live-bearing cockroach genome reveals convergent evolutionary mechanisms linked to viviparity in insects and beyond.</title>
        <authorList>
            <person name="Fouks B."/>
            <person name="Harrison M.C."/>
            <person name="Mikhailova A.A."/>
            <person name="Marchal E."/>
            <person name="English S."/>
            <person name="Carruthers M."/>
            <person name="Jennings E.C."/>
            <person name="Chiamaka E.L."/>
            <person name="Frigard R.A."/>
            <person name="Pippel M."/>
            <person name="Attardo G.M."/>
            <person name="Benoit J.B."/>
            <person name="Bornberg-Bauer E."/>
            <person name="Tobe S.S."/>
        </authorList>
    </citation>
    <scope>NUCLEOTIDE SEQUENCE</scope>
    <source>
        <strain evidence="1">Stay&amp;Tobe</strain>
    </source>
</reference>
<organism evidence="1 2">
    <name type="scientific">Diploptera punctata</name>
    <name type="common">Pacific beetle cockroach</name>
    <dbReference type="NCBI Taxonomy" id="6984"/>
    <lineage>
        <taxon>Eukaryota</taxon>
        <taxon>Metazoa</taxon>
        <taxon>Ecdysozoa</taxon>
        <taxon>Arthropoda</taxon>
        <taxon>Hexapoda</taxon>
        <taxon>Insecta</taxon>
        <taxon>Pterygota</taxon>
        <taxon>Neoptera</taxon>
        <taxon>Polyneoptera</taxon>
        <taxon>Dictyoptera</taxon>
        <taxon>Blattodea</taxon>
        <taxon>Blaberoidea</taxon>
        <taxon>Blaberidae</taxon>
        <taxon>Diplopterinae</taxon>
        <taxon>Diploptera</taxon>
    </lineage>
</organism>
<reference evidence="1" key="2">
    <citation type="submission" date="2023-05" db="EMBL/GenBank/DDBJ databases">
        <authorList>
            <person name="Fouks B."/>
        </authorList>
    </citation>
    <scope>NUCLEOTIDE SEQUENCE</scope>
    <source>
        <strain evidence="1">Stay&amp;Tobe</strain>
        <tissue evidence="1">Testes</tissue>
    </source>
</reference>
<name>A0AAD7ZFC1_DIPPU</name>
<sequence length="57" mass="6604">LTWLHLSPFNSLVSDLVMANVFGVTFDLRYRSRFRMLNYSINYKGVGHSWGNNSPHS</sequence>
<protein>
    <submittedName>
        <fullName evidence="1">Uncharacterized protein</fullName>
    </submittedName>
</protein>
<evidence type="ECO:0000313" key="1">
    <source>
        <dbReference type="EMBL" id="KAJ9579528.1"/>
    </source>
</evidence>
<evidence type="ECO:0000313" key="2">
    <source>
        <dbReference type="Proteomes" id="UP001233999"/>
    </source>
</evidence>
<gene>
    <name evidence="1" type="ORF">L9F63_004820</name>
</gene>